<evidence type="ECO:0008006" key="5">
    <source>
        <dbReference type="Google" id="ProtNLM"/>
    </source>
</evidence>
<accession>A0A6I8M2Z1</accession>
<dbReference type="Pfam" id="PF06500">
    <property type="entry name" value="FrsA-like"/>
    <property type="match status" value="1"/>
</dbReference>
<comment type="similarity">
    <text evidence="1">Belongs to the AB hydrolase superfamily.</text>
</comment>
<dbReference type="SUPFAM" id="SSF53474">
    <property type="entry name" value="alpha/beta-Hydrolases"/>
    <property type="match status" value="1"/>
</dbReference>
<dbReference type="Proteomes" id="UP000399805">
    <property type="component" value="Unassembled WGS sequence"/>
</dbReference>
<dbReference type="InterPro" id="IPR050261">
    <property type="entry name" value="FrsA_esterase"/>
</dbReference>
<evidence type="ECO:0000313" key="3">
    <source>
        <dbReference type="EMBL" id="VVJ21913.1"/>
    </source>
</evidence>
<evidence type="ECO:0000313" key="4">
    <source>
        <dbReference type="Proteomes" id="UP000399805"/>
    </source>
</evidence>
<keyword evidence="2" id="KW-0378">Hydrolase</keyword>
<sequence>MSSSPRVACPPFHVQTAARGLKNGYPYFDHHDAVSLLWANKWRPNAAAGIYPFFDGNVEDFDPIFAELVRVSGDDTAILSRPDEYGAPFLPVAEDLVAQAEKHLSAGRQEQARELFLRAAAVCRISRFPIIRSAHGEKAWSLGKAAYEKGGRLLDPPVIPVSIPFAHADPTAGDATTDIRAYLRVPQGPPPPGGRPVLLFICGLDAYKTDNTPRTQAHVERGFVTVSFEIPGTGDCPAAAHDPQSTDRLMSSVLDWVDANAGTYATDTGKICARGISTGGYNAFRLAHTHAERMLAVVSQGGGAHYLYHPDWIDHQDQMEYPFALVEALAWKHGFRGENAVADYRARGSKFSLLDSGILDRPSSLLLCLNGMEDSIFPIEDGVLVALSGGRKEIHARSGLRHMGNPGGEEIVYDWLDRQVANHA</sequence>
<gene>
    <name evidence="3" type="ORF">AA23TX_06927</name>
</gene>
<dbReference type="EMBL" id="CABVGP010000002">
    <property type="protein sequence ID" value="VVJ21913.1"/>
    <property type="molecule type" value="Genomic_DNA"/>
</dbReference>
<dbReference type="InterPro" id="IPR010520">
    <property type="entry name" value="FrsA-like"/>
</dbReference>
<dbReference type="PANTHER" id="PTHR22946:SF12">
    <property type="entry name" value="CONIDIAL PIGMENT BIOSYNTHESIS PROTEIN AYG1 (AFU_ORTHOLOGUE AFUA_2G17550)"/>
    <property type="match status" value="1"/>
</dbReference>
<dbReference type="PANTHER" id="PTHR22946">
    <property type="entry name" value="DIENELACTONE HYDROLASE DOMAIN-CONTAINING PROTEIN-RELATED"/>
    <property type="match status" value="1"/>
</dbReference>
<dbReference type="InterPro" id="IPR029058">
    <property type="entry name" value="AB_hydrolase_fold"/>
</dbReference>
<protein>
    <recommendedName>
        <fullName evidence="5">Alpha/beta hydrolase</fullName>
    </recommendedName>
</protein>
<reference evidence="3 4" key="1">
    <citation type="submission" date="2019-09" db="EMBL/GenBank/DDBJ databases">
        <authorList>
            <person name="Leyn A S."/>
        </authorList>
    </citation>
    <scope>NUCLEOTIDE SEQUENCE [LARGE SCALE GENOMIC DNA]</scope>
    <source>
        <strain evidence="3">AA231_1</strain>
    </source>
</reference>
<proteinExistence type="inferred from homology"/>
<dbReference type="Gene3D" id="3.40.50.1820">
    <property type="entry name" value="alpha/beta hydrolase"/>
    <property type="match status" value="1"/>
</dbReference>
<name>A0A6I8M2Z1_9PSEU</name>
<evidence type="ECO:0000256" key="2">
    <source>
        <dbReference type="ARBA" id="ARBA00022801"/>
    </source>
</evidence>
<dbReference type="RefSeq" id="WP_155546749.1">
    <property type="nucleotide sequence ID" value="NZ_CABVGP010000002.1"/>
</dbReference>
<keyword evidence="4" id="KW-1185">Reference proteome</keyword>
<evidence type="ECO:0000256" key="1">
    <source>
        <dbReference type="ARBA" id="ARBA00008645"/>
    </source>
</evidence>
<dbReference type="AlphaFoldDB" id="A0A6I8M2Z1"/>
<dbReference type="GO" id="GO:0016787">
    <property type="term" value="F:hydrolase activity"/>
    <property type="evidence" value="ECO:0007669"/>
    <property type="project" value="UniProtKB-KW"/>
</dbReference>
<organism evidence="3 4">
    <name type="scientific">Amycolatopsis camponoti</name>
    <dbReference type="NCBI Taxonomy" id="2606593"/>
    <lineage>
        <taxon>Bacteria</taxon>
        <taxon>Bacillati</taxon>
        <taxon>Actinomycetota</taxon>
        <taxon>Actinomycetes</taxon>
        <taxon>Pseudonocardiales</taxon>
        <taxon>Pseudonocardiaceae</taxon>
        <taxon>Amycolatopsis</taxon>
    </lineage>
</organism>